<proteinExistence type="predicted"/>
<dbReference type="Proteomes" id="UP000028924">
    <property type="component" value="Unassembled WGS sequence"/>
</dbReference>
<dbReference type="GeneID" id="23613122"/>
<dbReference type="RefSeq" id="XP_011397740.1">
    <property type="nucleotide sequence ID" value="XM_011399438.1"/>
</dbReference>
<name>A0A087SGJ8_AUXPR</name>
<dbReference type="AlphaFoldDB" id="A0A087SGJ8"/>
<protein>
    <submittedName>
        <fullName evidence="2">Uncharacterized protein</fullName>
    </submittedName>
</protein>
<gene>
    <name evidence="2" type="ORF">F751_1731</name>
</gene>
<keyword evidence="3" id="KW-1185">Reference proteome</keyword>
<dbReference type="EMBL" id="KL662111">
    <property type="protein sequence ID" value="KFM24852.1"/>
    <property type="molecule type" value="Genomic_DNA"/>
</dbReference>
<evidence type="ECO:0000256" key="1">
    <source>
        <dbReference type="SAM" id="MobiDB-lite"/>
    </source>
</evidence>
<dbReference type="KEGG" id="apro:F751_1731"/>
<reference evidence="2 3" key="1">
    <citation type="journal article" date="2014" name="BMC Genomics">
        <title>Oil accumulation mechanisms of the oleaginous microalga Chlorella protothecoides revealed through its genome, transcriptomes, and proteomes.</title>
        <authorList>
            <person name="Gao C."/>
            <person name="Wang Y."/>
            <person name="Shen Y."/>
            <person name="Yan D."/>
            <person name="He X."/>
            <person name="Dai J."/>
            <person name="Wu Q."/>
        </authorList>
    </citation>
    <scope>NUCLEOTIDE SEQUENCE [LARGE SCALE GENOMIC DNA]</scope>
    <source>
        <strain evidence="2 3">0710</strain>
    </source>
</reference>
<feature type="region of interest" description="Disordered" evidence="1">
    <location>
        <begin position="51"/>
        <end position="81"/>
    </location>
</feature>
<accession>A0A087SGJ8</accession>
<evidence type="ECO:0000313" key="3">
    <source>
        <dbReference type="Proteomes" id="UP000028924"/>
    </source>
</evidence>
<feature type="region of interest" description="Disordered" evidence="1">
    <location>
        <begin position="1"/>
        <end position="21"/>
    </location>
</feature>
<evidence type="ECO:0000313" key="2">
    <source>
        <dbReference type="EMBL" id="KFM24852.1"/>
    </source>
</evidence>
<sequence>MNCWEERRSGRAATQNHSSLKAAADTSLDMAAAASTWAEVRRNLRRAACSHHQVSQVEARKPAPRRRVKGCSPSRELLPRE</sequence>
<organism evidence="2 3">
    <name type="scientific">Auxenochlorella protothecoides</name>
    <name type="common">Green microalga</name>
    <name type="synonym">Chlorella protothecoides</name>
    <dbReference type="NCBI Taxonomy" id="3075"/>
    <lineage>
        <taxon>Eukaryota</taxon>
        <taxon>Viridiplantae</taxon>
        <taxon>Chlorophyta</taxon>
        <taxon>core chlorophytes</taxon>
        <taxon>Trebouxiophyceae</taxon>
        <taxon>Chlorellales</taxon>
        <taxon>Chlorellaceae</taxon>
        <taxon>Auxenochlorella</taxon>
    </lineage>
</organism>